<evidence type="ECO:0000256" key="2">
    <source>
        <dbReference type="ARBA" id="ARBA00022574"/>
    </source>
</evidence>
<dbReference type="InterPro" id="IPR001680">
    <property type="entry name" value="WD40_rpt"/>
</dbReference>
<dbReference type="PROSITE" id="PS00678">
    <property type="entry name" value="WD_REPEATS_1"/>
    <property type="match status" value="1"/>
</dbReference>
<dbReference type="InterPro" id="IPR015943">
    <property type="entry name" value="WD40/YVTN_repeat-like_dom_sf"/>
</dbReference>
<keyword evidence="5" id="KW-0508">mRNA splicing</keyword>
<dbReference type="InterPro" id="IPR019775">
    <property type="entry name" value="WD40_repeat_CS"/>
</dbReference>
<dbReference type="InterPro" id="IPR054532">
    <property type="entry name" value="TPL_SMU1_LisH-like"/>
</dbReference>
<organism evidence="13 14">
    <name type="scientific">Dendroctonus ponderosae</name>
    <name type="common">Mountain pine beetle</name>
    <dbReference type="NCBI Taxonomy" id="77166"/>
    <lineage>
        <taxon>Eukaryota</taxon>
        <taxon>Metazoa</taxon>
        <taxon>Ecdysozoa</taxon>
        <taxon>Arthropoda</taxon>
        <taxon>Hexapoda</taxon>
        <taxon>Insecta</taxon>
        <taxon>Pterygota</taxon>
        <taxon>Neoptera</taxon>
        <taxon>Endopterygota</taxon>
        <taxon>Coleoptera</taxon>
        <taxon>Polyphaga</taxon>
        <taxon>Cucujiformia</taxon>
        <taxon>Curculionidae</taxon>
        <taxon>Scolytinae</taxon>
        <taxon>Dendroctonus</taxon>
    </lineage>
</organism>
<dbReference type="SMART" id="SM00667">
    <property type="entry name" value="LisH"/>
    <property type="match status" value="1"/>
</dbReference>
<evidence type="ECO:0000256" key="11">
    <source>
        <dbReference type="SAM" id="Phobius"/>
    </source>
</evidence>
<feature type="domain" description="TPL/SMU1 LisH-like dimerisation" evidence="12">
    <location>
        <begin position="6"/>
        <end position="36"/>
    </location>
</feature>
<evidence type="ECO:0000256" key="7">
    <source>
        <dbReference type="ARBA" id="ARBA00025801"/>
    </source>
</evidence>
<proteinExistence type="inferred from homology"/>
<dbReference type="Pfam" id="PF00400">
    <property type="entry name" value="WD40"/>
    <property type="match status" value="4"/>
</dbReference>
<evidence type="ECO:0000256" key="5">
    <source>
        <dbReference type="ARBA" id="ARBA00023187"/>
    </source>
</evidence>
<dbReference type="SUPFAM" id="SSF50978">
    <property type="entry name" value="WD40 repeat-like"/>
    <property type="match status" value="1"/>
</dbReference>
<dbReference type="SMART" id="SM00320">
    <property type="entry name" value="WD40"/>
    <property type="match status" value="7"/>
</dbReference>
<accession>U4UB79</accession>
<evidence type="ECO:0000313" key="13">
    <source>
        <dbReference type="EMBL" id="ERL87220.1"/>
    </source>
</evidence>
<dbReference type="GO" id="GO:0016607">
    <property type="term" value="C:nuclear speck"/>
    <property type="evidence" value="ECO:0007669"/>
    <property type="project" value="UniProtKB-SubCell"/>
</dbReference>
<name>U4UB79_DENPD</name>
<sequence>MSIEIESADVIRLIQQYLKESNLYRTLHTLQEETGVTLNTVDSVDGFCADINNGHWDTIVLELIELRELGAARSLLRQTDPMIMLKQNEPERYIHLENLLARSYFDPREAYPDGSSKEKRRAAIAHALSGEVSVVPSSRLLALLGQALKWQQHQGLLPPGTTIDLFRGKAAVREQEDETFPTQMAKQIKFGQKSHVECARFSPDGQYLVTGSVDGIIEVWNFTTGKIRKDLKYQAQESFMMMEHAVLCMAFSRDSEMLVSGSQAGRINVWRISTGQCLRKIEKAHTKGITCLQFSRDNSQVLSASFDHSIRIHGLKSGKTLKEFRGHSSFVNEVIFTQDGHNILSASSDGTVKVWSIKTTECVNTFKSLGSADCTVNNIHNFYKNPEHFVVCNRSNTVVIVNLQGQIVRSFASGKREGGNFVCSSVSPRGDWIYCVGEDMVLYCFSTVSGKLERTLNIHEKDVIGIAHHPHQNLICSYTMKRLVLLIASLAASYGLPQSNYADQANNVAYIGEGLPPEAVLGGKITQLDDLSPEINLNKTKADLNCAAGSMQIDLKFKEPFYGIVYADFDRNSACQVAGKGALKYYLELPLKGCGTKQDPQRVFTNNIVVRSHPGLEMDGDEIVTIVCRYPPPIVQEPEPFISPEGIVAPSSYTPLSPLPVLLIICGILFLSLFLLGLAASYLCLRRRPLTIIRTHTPSESDIEKLSESSLALAPIHESSGSEYPGESPSEVEEHAVVHENASFSSEGYDYAQEQQLDQVTARPSTIPRLPIAVKEDSPKRAGEGPEAAASISAAVPNRQQELQKRELRSPASHPGGGGSRAGGTSACNVRAYSNAPTGDHPALCRRRLLENHSRYPSGTFPNTLVEKKIIEDIDRQKRQVTQYHTEPKLLPPQVWDVTIKNFPMQAHPPQWEDFSDISSASGRKTPGNTTVVDKKTNLAGLSLTPKMPRVMSLPPQPQIDDDKIPLSSPELVGSIGQPPPPGHRVTIQTPPDRRVIETDLSTRRMETVRETTEREEWERVFNIPKDNPAVPNWSVLIRVLQPIEPEPSPVIDSAETYNSQLTLSDRMKWRQIITTESTLKTLLTEAIVREDFERISRDVRFEHIYEPPKWNVIIRILTPEDIGPDQKYVYPRRGSLPTLHEYDSDDGSSIREPQLYPSTVYRRSINKSEADLRSMSEMTVDFGRYPESSGRSQTAPDSPFLALHKSLSQPSLGRSISEFTDRDRWMVPQTPSEWTSTPEQTPRLQRSPKMKAFHLPRVRLDSGSSTRSGQAESSWQAMESSSMAQTPGGTTTKEVSREVRGATRAKWGKPARPGPKGWFPDSGSESGSK</sequence>
<keyword evidence="2 9" id="KW-0853">WD repeat</keyword>
<keyword evidence="4" id="KW-0677">Repeat</keyword>
<evidence type="ECO:0000256" key="6">
    <source>
        <dbReference type="ARBA" id="ARBA00023242"/>
    </source>
</evidence>
<feature type="region of interest" description="Disordered" evidence="10">
    <location>
        <begin position="757"/>
        <end position="826"/>
    </location>
</feature>
<keyword evidence="11" id="KW-1133">Transmembrane helix</keyword>
<dbReference type="PROSITE" id="PS50082">
    <property type="entry name" value="WD_REPEATS_2"/>
    <property type="match status" value="4"/>
</dbReference>
<gene>
    <name evidence="13" type="ORF">D910_04618</name>
</gene>
<evidence type="ECO:0000256" key="8">
    <source>
        <dbReference type="ARBA" id="ARBA00026184"/>
    </source>
</evidence>
<protein>
    <recommendedName>
        <fullName evidence="8">WD40 repeat-containing protein SMU1</fullName>
    </recommendedName>
</protein>
<feature type="transmembrane region" description="Helical" evidence="11">
    <location>
        <begin position="661"/>
        <end position="685"/>
    </location>
</feature>
<comment type="similarity">
    <text evidence="7">Belongs to the WD repeat SMU1 family.</text>
</comment>
<evidence type="ECO:0000256" key="4">
    <source>
        <dbReference type="ARBA" id="ARBA00022737"/>
    </source>
</evidence>
<dbReference type="OrthoDB" id="10070678at2759"/>
<dbReference type="Gene3D" id="2.130.10.10">
    <property type="entry name" value="YVTN repeat-like/Quinoprotein amine dehydrogenase"/>
    <property type="match status" value="1"/>
</dbReference>
<evidence type="ECO:0000256" key="3">
    <source>
        <dbReference type="ARBA" id="ARBA00022664"/>
    </source>
</evidence>
<keyword evidence="11" id="KW-0472">Membrane</keyword>
<feature type="repeat" description="WD" evidence="9">
    <location>
        <begin position="282"/>
        <end position="323"/>
    </location>
</feature>
<keyword evidence="3" id="KW-0507">mRNA processing</keyword>
<feature type="compositionally biased region" description="Basic and acidic residues" evidence="10">
    <location>
        <begin position="774"/>
        <end position="784"/>
    </location>
</feature>
<dbReference type="STRING" id="77166.U4UB79"/>
<dbReference type="CDD" id="cd00200">
    <property type="entry name" value="WD40"/>
    <property type="match status" value="1"/>
</dbReference>
<feature type="repeat" description="WD" evidence="9">
    <location>
        <begin position="324"/>
        <end position="365"/>
    </location>
</feature>
<dbReference type="PROSITE" id="PS50294">
    <property type="entry name" value="WD_REPEATS_REGION"/>
    <property type="match status" value="2"/>
</dbReference>
<dbReference type="Pfam" id="PF17814">
    <property type="entry name" value="LisH_TPL"/>
    <property type="match status" value="1"/>
</dbReference>
<feature type="region of interest" description="Disordered" evidence="10">
    <location>
        <begin position="1260"/>
        <end position="1330"/>
    </location>
</feature>
<dbReference type="InterPro" id="IPR036322">
    <property type="entry name" value="WD40_repeat_dom_sf"/>
</dbReference>
<evidence type="ECO:0000313" key="14">
    <source>
        <dbReference type="Proteomes" id="UP000030742"/>
    </source>
</evidence>
<keyword evidence="6" id="KW-0539">Nucleus</keyword>
<evidence type="ECO:0000259" key="12">
    <source>
        <dbReference type="Pfam" id="PF17814"/>
    </source>
</evidence>
<dbReference type="InterPro" id="IPR006594">
    <property type="entry name" value="LisH"/>
</dbReference>
<dbReference type="Proteomes" id="UP000030742">
    <property type="component" value="Unassembled WGS sequence"/>
</dbReference>
<feature type="repeat" description="WD" evidence="9">
    <location>
        <begin position="239"/>
        <end position="280"/>
    </location>
</feature>
<dbReference type="InterPro" id="IPR045184">
    <property type="entry name" value="SMU1"/>
</dbReference>
<dbReference type="EMBL" id="KB631924">
    <property type="protein sequence ID" value="ERL87220.1"/>
    <property type="molecule type" value="Genomic_DNA"/>
</dbReference>
<feature type="compositionally biased region" description="Polar residues" evidence="10">
    <location>
        <begin position="1263"/>
        <end position="1294"/>
    </location>
</feature>
<comment type="subcellular location">
    <subcellularLocation>
        <location evidence="1">Nucleus speckle</location>
    </subcellularLocation>
</comment>
<dbReference type="FunFam" id="2.130.10.10:FF:000140">
    <property type="entry name" value="SMU1, DNA replication regulator and spliceosomal factor"/>
    <property type="match status" value="1"/>
</dbReference>
<dbReference type="PROSITE" id="PS50896">
    <property type="entry name" value="LISH"/>
    <property type="match status" value="1"/>
</dbReference>
<reference evidence="13 14" key="1">
    <citation type="journal article" date="2013" name="Genome Biol.">
        <title>Draft genome of the mountain pine beetle, Dendroctonus ponderosae Hopkins, a major forest pest.</title>
        <authorList>
            <person name="Keeling C.I."/>
            <person name="Yuen M.M."/>
            <person name="Liao N.Y."/>
            <person name="Docking T.R."/>
            <person name="Chan S.K."/>
            <person name="Taylor G.A."/>
            <person name="Palmquist D.L."/>
            <person name="Jackman S.D."/>
            <person name="Nguyen A."/>
            <person name="Li M."/>
            <person name="Henderson H."/>
            <person name="Janes J.K."/>
            <person name="Zhao Y."/>
            <person name="Pandoh P."/>
            <person name="Moore R."/>
            <person name="Sperling F.A."/>
            <person name="Huber D.P."/>
            <person name="Birol I."/>
            <person name="Jones S.J."/>
            <person name="Bohlmann J."/>
        </authorList>
    </citation>
    <scope>NUCLEOTIDE SEQUENCE</scope>
</reference>
<keyword evidence="11" id="KW-0812">Transmembrane</keyword>
<dbReference type="PANTHER" id="PTHR22848">
    <property type="entry name" value="WD40 REPEAT PROTEIN"/>
    <property type="match status" value="1"/>
</dbReference>
<dbReference type="GO" id="GO:0000398">
    <property type="term" value="P:mRNA splicing, via spliceosome"/>
    <property type="evidence" value="ECO:0007669"/>
    <property type="project" value="InterPro"/>
</dbReference>
<evidence type="ECO:0000256" key="9">
    <source>
        <dbReference type="PROSITE-ProRule" id="PRU00221"/>
    </source>
</evidence>
<evidence type="ECO:0000256" key="10">
    <source>
        <dbReference type="SAM" id="MobiDB-lite"/>
    </source>
</evidence>
<feature type="repeat" description="WD" evidence="9">
    <location>
        <begin position="189"/>
        <end position="230"/>
    </location>
</feature>
<evidence type="ECO:0000256" key="1">
    <source>
        <dbReference type="ARBA" id="ARBA00004324"/>
    </source>
</evidence>